<evidence type="ECO:0000313" key="2">
    <source>
        <dbReference type="Proteomes" id="UP000468901"/>
    </source>
</evidence>
<gene>
    <name evidence="1" type="ORF">F2P47_04110</name>
</gene>
<dbReference type="Proteomes" id="UP000468901">
    <property type="component" value="Unassembled WGS sequence"/>
</dbReference>
<organism evidence="1 2">
    <name type="scientific">Parvibaculum sedimenti</name>
    <dbReference type="NCBI Taxonomy" id="2608632"/>
    <lineage>
        <taxon>Bacteria</taxon>
        <taxon>Pseudomonadati</taxon>
        <taxon>Pseudomonadota</taxon>
        <taxon>Alphaproteobacteria</taxon>
        <taxon>Hyphomicrobiales</taxon>
        <taxon>Parvibaculaceae</taxon>
        <taxon>Parvibaculum</taxon>
    </lineage>
</organism>
<protein>
    <recommendedName>
        <fullName evidence="3">Holin</fullName>
    </recommendedName>
</protein>
<name>A0A6N6VMI4_9HYPH</name>
<dbReference type="AlphaFoldDB" id="A0A6N6VMI4"/>
<dbReference type="RefSeq" id="WP_152214898.1">
    <property type="nucleotide sequence ID" value="NZ_JBAQYD010000282.1"/>
</dbReference>
<evidence type="ECO:0000313" key="1">
    <source>
        <dbReference type="EMBL" id="KAB7741595.1"/>
    </source>
</evidence>
<keyword evidence="2" id="KW-1185">Reference proteome</keyword>
<reference evidence="1 2" key="1">
    <citation type="submission" date="2019-09" db="EMBL/GenBank/DDBJ databases">
        <title>Parvibaculum sedimenti sp. nov., isolated from sediment.</title>
        <authorList>
            <person name="Wang Y."/>
        </authorList>
    </citation>
    <scope>NUCLEOTIDE SEQUENCE [LARGE SCALE GENOMIC DNA]</scope>
    <source>
        <strain evidence="1 2">HXT-9</strain>
    </source>
</reference>
<comment type="caution">
    <text evidence="1">The sequence shown here is derived from an EMBL/GenBank/DDBJ whole genome shotgun (WGS) entry which is preliminary data.</text>
</comment>
<proteinExistence type="predicted"/>
<evidence type="ECO:0008006" key="3">
    <source>
        <dbReference type="Google" id="ProtNLM"/>
    </source>
</evidence>
<sequence>MHMIDVAALQPLVNELVLAALTALASVVVARACALLKAKRDGELGQILDKTLGMGIAFAMSKLKAMEDANSTLAVRSEVVAEAANYAVLHVPQTVKALGLDGEHLARMIEARLGVADVGAQA</sequence>
<accession>A0A6N6VMI4</accession>
<dbReference type="EMBL" id="WESC01000003">
    <property type="protein sequence ID" value="KAB7741595.1"/>
    <property type="molecule type" value="Genomic_DNA"/>
</dbReference>